<sequence>MDVKLVGFGYPLLDIIIDGSPELLNRYGLIPNGQVQASGDLIKIFNYVQMTYGDSIQYVPGGAAINAVKVAQWCIGKDDCTAVIGCLNDEDDFGQILQREMMRSRVKCYFQKERTASTGTCLVICTDQNRSLVTTAGAAKLFSTKYFEELEIQSVLNCAQHLYCTGFSLIDCSQGVDVLAHLATKNSGQIFAFNLAAVFISQQFSENIKRLLPFIDILFGNEMEADALISQCGYKINSMQEIALFLCNWETKKCNGHSRIVVITRGPSTSILAQEGKVFEFPVVDVTADQIIDTNGAGDAFVGGFLASLIKGESSSDAMKAGHTAAHVILKQRGCSLPNN</sequence>
<evidence type="ECO:0000256" key="4">
    <source>
        <dbReference type="ARBA" id="ARBA00022679"/>
    </source>
</evidence>
<dbReference type="GO" id="GO:0006166">
    <property type="term" value="P:purine ribonucleoside salvage"/>
    <property type="evidence" value="ECO:0007669"/>
    <property type="project" value="UniProtKB-KW"/>
</dbReference>
<dbReference type="PRINTS" id="PR00989">
    <property type="entry name" value="ADENOKINASE"/>
</dbReference>
<dbReference type="InterPro" id="IPR002173">
    <property type="entry name" value="Carboh/pur_kinase_PfkB_CS"/>
</dbReference>
<comment type="function">
    <text evidence="10">ATP dependent phosphorylation of adenosine and other related nucleoside analogs to monophosphate derivatives.</text>
</comment>
<evidence type="ECO:0000256" key="5">
    <source>
        <dbReference type="ARBA" id="ARBA00022726"/>
    </source>
</evidence>
<comment type="similarity">
    <text evidence="2 10">Belongs to the carbohydrate kinase PfkB family.</text>
</comment>
<accession>A0AAV2IEF5</accession>
<reference evidence="12 13" key="1">
    <citation type="submission" date="2024-04" db="EMBL/GenBank/DDBJ databases">
        <authorList>
            <consortium name="Genoscope - CEA"/>
            <person name="William W."/>
        </authorList>
    </citation>
    <scope>NUCLEOTIDE SEQUENCE [LARGE SCALE GENOMIC DNA]</scope>
</reference>
<evidence type="ECO:0000256" key="7">
    <source>
        <dbReference type="ARBA" id="ARBA00022777"/>
    </source>
</evidence>
<name>A0AAV2IEF5_LYMST</name>
<keyword evidence="5 10" id="KW-0660">Purine salvage</keyword>
<evidence type="ECO:0000256" key="3">
    <source>
        <dbReference type="ARBA" id="ARBA00012119"/>
    </source>
</evidence>
<protein>
    <recommendedName>
        <fullName evidence="3 10">Adenosine kinase</fullName>
        <shortName evidence="10">AK</shortName>
        <ecNumber evidence="3 10">2.7.1.20</ecNumber>
    </recommendedName>
    <alternativeName>
        <fullName evidence="10">Adenosine 5'-phosphotransferase</fullName>
    </alternativeName>
</protein>
<keyword evidence="4 10" id="KW-0808">Transferase</keyword>
<keyword evidence="7 10" id="KW-0418">Kinase</keyword>
<dbReference type="GO" id="GO:0005634">
    <property type="term" value="C:nucleus"/>
    <property type="evidence" value="ECO:0007669"/>
    <property type="project" value="UniProtKB-SubCell"/>
</dbReference>
<evidence type="ECO:0000256" key="10">
    <source>
        <dbReference type="RuleBase" id="RU368116"/>
    </source>
</evidence>
<comment type="cofactor">
    <cofactor evidence="10">
        <name>Mg(2+)</name>
        <dbReference type="ChEBI" id="CHEBI:18420"/>
    </cofactor>
    <text evidence="10">Binds 3 Mg(2+) ions per subunit.</text>
</comment>
<comment type="pathway">
    <text evidence="1 10">Purine metabolism; AMP biosynthesis via salvage pathway; AMP from adenosine: step 1/1.</text>
</comment>
<evidence type="ECO:0000259" key="11">
    <source>
        <dbReference type="Pfam" id="PF00294"/>
    </source>
</evidence>
<evidence type="ECO:0000313" key="12">
    <source>
        <dbReference type="EMBL" id="CAL1543257.1"/>
    </source>
</evidence>
<dbReference type="PROSITE" id="PS00584">
    <property type="entry name" value="PFKB_KINASES_2"/>
    <property type="match status" value="1"/>
</dbReference>
<keyword evidence="8 10" id="KW-0067">ATP-binding</keyword>
<evidence type="ECO:0000256" key="2">
    <source>
        <dbReference type="ARBA" id="ARBA00010688"/>
    </source>
</evidence>
<dbReference type="Pfam" id="PF00294">
    <property type="entry name" value="PfkB"/>
    <property type="match status" value="1"/>
</dbReference>
<organism evidence="12 13">
    <name type="scientific">Lymnaea stagnalis</name>
    <name type="common">Great pond snail</name>
    <name type="synonym">Helix stagnalis</name>
    <dbReference type="NCBI Taxonomy" id="6523"/>
    <lineage>
        <taxon>Eukaryota</taxon>
        <taxon>Metazoa</taxon>
        <taxon>Spiralia</taxon>
        <taxon>Lophotrochozoa</taxon>
        <taxon>Mollusca</taxon>
        <taxon>Gastropoda</taxon>
        <taxon>Heterobranchia</taxon>
        <taxon>Euthyneura</taxon>
        <taxon>Panpulmonata</taxon>
        <taxon>Hygrophila</taxon>
        <taxon>Lymnaeoidea</taxon>
        <taxon>Lymnaeidae</taxon>
        <taxon>Lymnaea</taxon>
    </lineage>
</organism>
<dbReference type="EMBL" id="CAXITT010000536">
    <property type="protein sequence ID" value="CAL1543257.1"/>
    <property type="molecule type" value="Genomic_DNA"/>
</dbReference>
<dbReference type="CDD" id="cd01168">
    <property type="entry name" value="adenosine_kinase"/>
    <property type="match status" value="1"/>
</dbReference>
<dbReference type="Gene3D" id="3.40.1190.20">
    <property type="match status" value="1"/>
</dbReference>
<evidence type="ECO:0000256" key="6">
    <source>
        <dbReference type="ARBA" id="ARBA00022741"/>
    </source>
</evidence>
<dbReference type="InterPro" id="IPR011611">
    <property type="entry name" value="PfkB_dom"/>
</dbReference>
<proteinExistence type="inferred from homology"/>
<evidence type="ECO:0000256" key="9">
    <source>
        <dbReference type="PIRSR" id="PIRSR601805-1"/>
    </source>
</evidence>
<keyword evidence="13" id="KW-1185">Reference proteome</keyword>
<keyword evidence="10" id="KW-0539">Nucleus</keyword>
<evidence type="ECO:0000313" key="13">
    <source>
        <dbReference type="Proteomes" id="UP001497497"/>
    </source>
</evidence>
<dbReference type="Proteomes" id="UP001497497">
    <property type="component" value="Unassembled WGS sequence"/>
</dbReference>
<dbReference type="PANTHER" id="PTHR45769:SF3">
    <property type="entry name" value="ADENOSINE KINASE"/>
    <property type="match status" value="1"/>
</dbReference>
<dbReference type="GO" id="GO:0006144">
    <property type="term" value="P:purine nucleobase metabolic process"/>
    <property type="evidence" value="ECO:0007669"/>
    <property type="project" value="TreeGrafter"/>
</dbReference>
<dbReference type="InterPro" id="IPR029056">
    <property type="entry name" value="Ribokinase-like"/>
</dbReference>
<gene>
    <name evidence="12" type="ORF">GSLYS_00016791001</name>
</gene>
<feature type="domain" description="Carbohydrate kinase PfkB" evidence="11">
    <location>
        <begin position="51"/>
        <end position="338"/>
    </location>
</feature>
<evidence type="ECO:0000256" key="8">
    <source>
        <dbReference type="ARBA" id="ARBA00022840"/>
    </source>
</evidence>
<dbReference type="EC" id="2.7.1.20" evidence="3 10"/>
<dbReference type="PANTHER" id="PTHR45769">
    <property type="entry name" value="ADENOSINE KINASE"/>
    <property type="match status" value="1"/>
</dbReference>
<dbReference type="SUPFAM" id="SSF53613">
    <property type="entry name" value="Ribokinase-like"/>
    <property type="match status" value="1"/>
</dbReference>
<comment type="subcellular location">
    <subcellularLocation>
        <location evidence="10">Nucleus</location>
    </subcellularLocation>
</comment>
<dbReference type="GO" id="GO:0005829">
    <property type="term" value="C:cytosol"/>
    <property type="evidence" value="ECO:0007669"/>
    <property type="project" value="TreeGrafter"/>
</dbReference>
<comment type="subunit">
    <text evidence="10">Monomer.</text>
</comment>
<evidence type="ECO:0000256" key="1">
    <source>
        <dbReference type="ARBA" id="ARBA00004801"/>
    </source>
</evidence>
<dbReference type="GO" id="GO:0005524">
    <property type="term" value="F:ATP binding"/>
    <property type="evidence" value="ECO:0007669"/>
    <property type="project" value="UniProtKB-UniRule"/>
</dbReference>
<comment type="caution">
    <text evidence="12">The sequence shown here is derived from an EMBL/GenBank/DDBJ whole genome shotgun (WGS) entry which is preliminary data.</text>
</comment>
<dbReference type="GO" id="GO:0004001">
    <property type="term" value="F:adenosine kinase activity"/>
    <property type="evidence" value="ECO:0007669"/>
    <property type="project" value="UniProtKB-UniRule"/>
</dbReference>
<keyword evidence="10" id="KW-0460">Magnesium</keyword>
<keyword evidence="6 10" id="KW-0547">Nucleotide-binding</keyword>
<comment type="catalytic activity">
    <reaction evidence="10">
        <text>adenosine + ATP = AMP + ADP + H(+)</text>
        <dbReference type="Rhea" id="RHEA:20824"/>
        <dbReference type="ChEBI" id="CHEBI:15378"/>
        <dbReference type="ChEBI" id="CHEBI:16335"/>
        <dbReference type="ChEBI" id="CHEBI:30616"/>
        <dbReference type="ChEBI" id="CHEBI:456215"/>
        <dbReference type="ChEBI" id="CHEBI:456216"/>
        <dbReference type="EC" id="2.7.1.20"/>
    </reaction>
</comment>
<feature type="active site" description="Proton acceptor" evidence="9">
    <location>
        <position position="299"/>
    </location>
</feature>
<dbReference type="Gene3D" id="3.30.1110.10">
    <property type="match status" value="1"/>
</dbReference>
<dbReference type="GO" id="GO:0044209">
    <property type="term" value="P:AMP salvage"/>
    <property type="evidence" value="ECO:0007669"/>
    <property type="project" value="UniProtKB-UniRule"/>
</dbReference>
<dbReference type="AlphaFoldDB" id="A0AAV2IEF5"/>
<dbReference type="InterPro" id="IPR001805">
    <property type="entry name" value="Adenokinase"/>
</dbReference>